<evidence type="ECO:0000313" key="2">
    <source>
        <dbReference type="Proteomes" id="UP001060085"/>
    </source>
</evidence>
<organism evidence="1 2">
    <name type="scientific">Catharanthus roseus</name>
    <name type="common">Madagascar periwinkle</name>
    <name type="synonym">Vinca rosea</name>
    <dbReference type="NCBI Taxonomy" id="4058"/>
    <lineage>
        <taxon>Eukaryota</taxon>
        <taxon>Viridiplantae</taxon>
        <taxon>Streptophyta</taxon>
        <taxon>Embryophyta</taxon>
        <taxon>Tracheophyta</taxon>
        <taxon>Spermatophyta</taxon>
        <taxon>Magnoliopsida</taxon>
        <taxon>eudicotyledons</taxon>
        <taxon>Gunneridae</taxon>
        <taxon>Pentapetalae</taxon>
        <taxon>asterids</taxon>
        <taxon>lamiids</taxon>
        <taxon>Gentianales</taxon>
        <taxon>Apocynaceae</taxon>
        <taxon>Rauvolfioideae</taxon>
        <taxon>Vinceae</taxon>
        <taxon>Catharanthinae</taxon>
        <taxon>Catharanthus</taxon>
    </lineage>
</organism>
<gene>
    <name evidence="1" type="ORF">M9H77_12109</name>
</gene>
<evidence type="ECO:0000313" key="1">
    <source>
        <dbReference type="EMBL" id="KAI5671745.1"/>
    </source>
</evidence>
<dbReference type="EMBL" id="CM044703">
    <property type="protein sequence ID" value="KAI5671745.1"/>
    <property type="molecule type" value="Genomic_DNA"/>
</dbReference>
<protein>
    <submittedName>
        <fullName evidence="1">Uncharacterized protein</fullName>
    </submittedName>
</protein>
<dbReference type="Proteomes" id="UP001060085">
    <property type="component" value="Linkage Group LG03"/>
</dbReference>
<name>A0ACC0BGJ6_CATRO</name>
<sequence length="177" mass="20143">MWILNLLECWTMMLEVLNKNVGFTDVSISASNLSYFRHVLIISFASFRDGVEDPWLADLGTKFLDDIDVTIASATQANFYTNARVNINSQQSTANADNAINQSHEDHNLDSRGENQQKKGKRCHFCKKVGRNRQNCQTESGELPQELVMEEVKLEADFEDFSLLFDIIVLRGCIMET</sequence>
<keyword evidence="2" id="KW-1185">Reference proteome</keyword>
<reference evidence="2" key="1">
    <citation type="journal article" date="2023" name="Nat. Plants">
        <title>Single-cell RNA sequencing provides a high-resolution roadmap for understanding the multicellular compartmentation of specialized metabolism.</title>
        <authorList>
            <person name="Sun S."/>
            <person name="Shen X."/>
            <person name="Li Y."/>
            <person name="Li Y."/>
            <person name="Wang S."/>
            <person name="Li R."/>
            <person name="Zhang H."/>
            <person name="Shen G."/>
            <person name="Guo B."/>
            <person name="Wei J."/>
            <person name="Xu J."/>
            <person name="St-Pierre B."/>
            <person name="Chen S."/>
            <person name="Sun C."/>
        </authorList>
    </citation>
    <scope>NUCLEOTIDE SEQUENCE [LARGE SCALE GENOMIC DNA]</scope>
</reference>
<proteinExistence type="predicted"/>
<comment type="caution">
    <text evidence="1">The sequence shown here is derived from an EMBL/GenBank/DDBJ whole genome shotgun (WGS) entry which is preliminary data.</text>
</comment>
<accession>A0ACC0BGJ6</accession>